<evidence type="ECO:0000313" key="4">
    <source>
        <dbReference type="EMBL" id="KAF2812455.1"/>
    </source>
</evidence>
<organism evidence="4">
    <name type="scientific">Mytilinidion resinicola</name>
    <dbReference type="NCBI Taxonomy" id="574789"/>
    <lineage>
        <taxon>Eukaryota</taxon>
        <taxon>Fungi</taxon>
        <taxon>Dikarya</taxon>
        <taxon>Ascomycota</taxon>
        <taxon>Pezizomycotina</taxon>
        <taxon>Dothideomycetes</taxon>
        <taxon>Pleosporomycetidae</taxon>
        <taxon>Mytilinidiales</taxon>
        <taxon>Mytilinidiaceae</taxon>
        <taxon>Mytilinidion</taxon>
    </lineage>
</organism>
<dbReference type="EMBL" id="MU003697">
    <property type="protein sequence ID" value="KAF2812455.1"/>
    <property type="molecule type" value="Genomic_DNA"/>
</dbReference>
<keyword evidence="1" id="KW-0677">Repeat</keyword>
<evidence type="ECO:0000313" key="6">
    <source>
        <dbReference type="RefSeq" id="XP_033579419.1"/>
    </source>
</evidence>
<dbReference type="GeneID" id="54454750"/>
<dbReference type="PROSITE" id="PS50297">
    <property type="entry name" value="ANK_REP_REGION"/>
    <property type="match status" value="1"/>
</dbReference>
<dbReference type="RefSeq" id="XP_033579419.1">
    <property type="nucleotide sequence ID" value="XM_033713857.1"/>
</dbReference>
<evidence type="ECO:0000256" key="3">
    <source>
        <dbReference type="PROSITE-ProRule" id="PRU00023"/>
    </source>
</evidence>
<feature type="repeat" description="ANK" evidence="3">
    <location>
        <begin position="67"/>
        <end position="99"/>
    </location>
</feature>
<dbReference type="SMART" id="SM00248">
    <property type="entry name" value="ANK"/>
    <property type="match status" value="3"/>
</dbReference>
<reference evidence="6" key="2">
    <citation type="submission" date="2020-04" db="EMBL/GenBank/DDBJ databases">
        <authorList>
            <consortium name="NCBI Genome Project"/>
        </authorList>
    </citation>
    <scope>NUCLEOTIDE SEQUENCE</scope>
    <source>
        <strain evidence="6">CBS 304.34</strain>
    </source>
</reference>
<reference evidence="4 6" key="1">
    <citation type="journal article" date="2020" name="Stud. Mycol.">
        <title>101 Dothideomycetes genomes: a test case for predicting lifestyles and emergence of pathogens.</title>
        <authorList>
            <person name="Haridas S."/>
            <person name="Albert R."/>
            <person name="Binder M."/>
            <person name="Bloem J."/>
            <person name="Labutti K."/>
            <person name="Salamov A."/>
            <person name="Andreopoulos B."/>
            <person name="Baker S."/>
            <person name="Barry K."/>
            <person name="Bills G."/>
            <person name="Bluhm B."/>
            <person name="Cannon C."/>
            <person name="Castanera R."/>
            <person name="Culley D."/>
            <person name="Daum C."/>
            <person name="Ezra D."/>
            <person name="Gonzalez J."/>
            <person name="Henrissat B."/>
            <person name="Kuo A."/>
            <person name="Liang C."/>
            <person name="Lipzen A."/>
            <person name="Lutzoni F."/>
            <person name="Magnuson J."/>
            <person name="Mondo S."/>
            <person name="Nolan M."/>
            <person name="Ohm R."/>
            <person name="Pangilinan J."/>
            <person name="Park H.-J."/>
            <person name="Ramirez L."/>
            <person name="Alfaro M."/>
            <person name="Sun H."/>
            <person name="Tritt A."/>
            <person name="Yoshinaga Y."/>
            <person name="Zwiers L.-H."/>
            <person name="Turgeon B."/>
            <person name="Goodwin S."/>
            <person name="Spatafora J."/>
            <person name="Crous P."/>
            <person name="Grigoriev I."/>
        </authorList>
    </citation>
    <scope>NUCLEOTIDE SEQUENCE</scope>
    <source>
        <strain evidence="4 6">CBS 304.34</strain>
    </source>
</reference>
<dbReference type="InterPro" id="IPR050745">
    <property type="entry name" value="Multifunctional_regulatory"/>
</dbReference>
<gene>
    <name evidence="4 6" type="ORF">BDZ99DRAFT_266870</name>
</gene>
<name>A0A6A6YWU5_9PEZI</name>
<evidence type="ECO:0000256" key="2">
    <source>
        <dbReference type="ARBA" id="ARBA00023043"/>
    </source>
</evidence>
<evidence type="ECO:0000313" key="5">
    <source>
        <dbReference type="Proteomes" id="UP000504636"/>
    </source>
</evidence>
<sequence length="193" mass="21274">MFSFLLENGAKPSLTEDTGLTPLHLLIFFEPVVIHDVAAQLMARGANIYAQTRRDHVWILPWHGISLKGTPLHFAVSCRNMVAIKTLLRFGADPNQRAGFLSSLDLAASFNFPEICALLIEHGATTNTHWFAGRSPLHWIGDPVFCSPLGKLIIHGPKYREAVALCVDILLSHDAVIDEPDNGHLLGENLSYS</sequence>
<accession>A0A6A6YWU5</accession>
<dbReference type="OrthoDB" id="3918771at2759"/>
<keyword evidence="2 3" id="KW-0040">ANK repeat</keyword>
<dbReference type="InterPro" id="IPR036770">
    <property type="entry name" value="Ankyrin_rpt-contain_sf"/>
</dbReference>
<dbReference type="PANTHER" id="PTHR24189">
    <property type="entry name" value="MYOTROPHIN"/>
    <property type="match status" value="1"/>
</dbReference>
<protein>
    <submittedName>
        <fullName evidence="4 6">Ankyrin</fullName>
    </submittedName>
</protein>
<dbReference type="InterPro" id="IPR002110">
    <property type="entry name" value="Ankyrin_rpt"/>
</dbReference>
<dbReference type="SUPFAM" id="SSF48403">
    <property type="entry name" value="Ankyrin repeat"/>
    <property type="match status" value="1"/>
</dbReference>
<proteinExistence type="predicted"/>
<keyword evidence="5" id="KW-1185">Reference proteome</keyword>
<reference evidence="6" key="3">
    <citation type="submission" date="2025-04" db="UniProtKB">
        <authorList>
            <consortium name="RefSeq"/>
        </authorList>
    </citation>
    <scope>IDENTIFICATION</scope>
    <source>
        <strain evidence="6">CBS 304.34</strain>
    </source>
</reference>
<dbReference type="AlphaFoldDB" id="A0A6A6YWU5"/>
<dbReference type="Proteomes" id="UP000504636">
    <property type="component" value="Unplaced"/>
</dbReference>
<evidence type="ECO:0000256" key="1">
    <source>
        <dbReference type="ARBA" id="ARBA00022737"/>
    </source>
</evidence>
<dbReference type="Gene3D" id="1.25.40.20">
    <property type="entry name" value="Ankyrin repeat-containing domain"/>
    <property type="match status" value="1"/>
</dbReference>
<dbReference type="Pfam" id="PF00023">
    <property type="entry name" value="Ank"/>
    <property type="match status" value="1"/>
</dbReference>
<dbReference type="PANTHER" id="PTHR24189:SF50">
    <property type="entry name" value="ANKYRIN REPEAT AND SOCS BOX PROTEIN 2"/>
    <property type="match status" value="1"/>
</dbReference>
<dbReference type="PROSITE" id="PS50088">
    <property type="entry name" value="ANK_REPEAT"/>
    <property type="match status" value="1"/>
</dbReference>